<accession>A0A650BWK6</accession>
<dbReference type="PANTHER" id="PTHR46552:SF1">
    <property type="entry name" value="NADH-UBIQUINONE OXIDOREDUCTASE CHAIN 2"/>
    <property type="match status" value="1"/>
</dbReference>
<dbReference type="InterPro" id="IPR001750">
    <property type="entry name" value="ND/Mrp_TM"/>
</dbReference>
<keyword evidence="7 18" id="KW-0679">Respiratory chain</keyword>
<feature type="transmembrane region" description="Helical" evidence="18">
    <location>
        <begin position="199"/>
        <end position="218"/>
    </location>
</feature>
<evidence type="ECO:0000256" key="8">
    <source>
        <dbReference type="ARBA" id="ARBA00022692"/>
    </source>
</evidence>
<evidence type="ECO:0000256" key="11">
    <source>
        <dbReference type="ARBA" id="ARBA00022982"/>
    </source>
</evidence>
<dbReference type="GO" id="GO:0006120">
    <property type="term" value="P:mitochondrial electron transport, NADH to ubiquinone"/>
    <property type="evidence" value="ECO:0007669"/>
    <property type="project" value="InterPro"/>
</dbReference>
<reference evidence="20" key="1">
    <citation type="submission" date="2019-09" db="EMBL/GenBank/DDBJ databases">
        <authorList>
            <person name="Nattier R."/>
            <person name="Salazar K."/>
            <person name="Robillard T."/>
        </authorList>
    </citation>
    <scope>NUCLEOTIDE SEQUENCE</scope>
</reference>
<keyword evidence="10 18" id="KW-1278">Translocase</keyword>
<feature type="transmembrane region" description="Helical" evidence="18">
    <location>
        <begin position="7"/>
        <end position="24"/>
    </location>
</feature>
<dbReference type="EC" id="7.1.1.2" evidence="4 18"/>
<feature type="transmembrane region" description="Helical" evidence="18">
    <location>
        <begin position="149"/>
        <end position="167"/>
    </location>
</feature>
<comment type="function">
    <text evidence="18">Core subunit of the mitochondrial membrane respiratory chain NADH dehydrogenase (Complex I) which catalyzes electron transfer from NADH through the respiratory chain, using ubiquinone as an electron acceptor. Essential for the catalytic activity and assembly of complex I.</text>
</comment>
<feature type="transmembrane region" description="Helical" evidence="18">
    <location>
        <begin position="59"/>
        <end position="79"/>
    </location>
</feature>
<evidence type="ECO:0000256" key="14">
    <source>
        <dbReference type="ARBA" id="ARBA00023075"/>
    </source>
</evidence>
<dbReference type="InterPro" id="IPR003917">
    <property type="entry name" value="NADH_UbQ_OxRdtase_chain2"/>
</dbReference>
<keyword evidence="15 18" id="KW-0496">Mitochondrion</keyword>
<keyword evidence="8 18" id="KW-0812">Transmembrane</keyword>
<evidence type="ECO:0000256" key="16">
    <source>
        <dbReference type="ARBA" id="ARBA00023136"/>
    </source>
</evidence>
<comment type="catalytic activity">
    <reaction evidence="17 18">
        <text>a ubiquinone + NADH + 5 H(+)(in) = a ubiquinol + NAD(+) + 4 H(+)(out)</text>
        <dbReference type="Rhea" id="RHEA:29091"/>
        <dbReference type="Rhea" id="RHEA-COMP:9565"/>
        <dbReference type="Rhea" id="RHEA-COMP:9566"/>
        <dbReference type="ChEBI" id="CHEBI:15378"/>
        <dbReference type="ChEBI" id="CHEBI:16389"/>
        <dbReference type="ChEBI" id="CHEBI:17976"/>
        <dbReference type="ChEBI" id="CHEBI:57540"/>
        <dbReference type="ChEBI" id="CHEBI:57945"/>
        <dbReference type="EC" id="7.1.1.2"/>
    </reaction>
</comment>
<evidence type="ECO:0000256" key="18">
    <source>
        <dbReference type="RuleBase" id="RU003403"/>
    </source>
</evidence>
<keyword evidence="9 18" id="KW-0999">Mitochondrion inner membrane</keyword>
<evidence type="ECO:0000256" key="5">
    <source>
        <dbReference type="ARBA" id="ARBA00021008"/>
    </source>
</evidence>
<keyword evidence="11 18" id="KW-0249">Electron transport</keyword>
<comment type="function">
    <text evidence="1">Core subunit of the mitochondrial membrane respiratory chain NADH dehydrogenase (Complex I) that is believed to belong to the minimal assembly required for catalysis. Complex I functions in the transfer of electrons from NADH to the respiratory chain. The immediate electron acceptor for the enzyme is believed to be ubiquinone.</text>
</comment>
<evidence type="ECO:0000256" key="13">
    <source>
        <dbReference type="ARBA" id="ARBA00023027"/>
    </source>
</evidence>
<keyword evidence="14 18" id="KW-0830">Ubiquinone</keyword>
<dbReference type="GO" id="GO:0005743">
    <property type="term" value="C:mitochondrial inner membrane"/>
    <property type="evidence" value="ECO:0007669"/>
    <property type="project" value="UniProtKB-SubCell"/>
</dbReference>
<evidence type="ECO:0000256" key="2">
    <source>
        <dbReference type="ARBA" id="ARBA00004448"/>
    </source>
</evidence>
<comment type="subcellular location">
    <subcellularLocation>
        <location evidence="2 18">Mitochondrion inner membrane</location>
        <topology evidence="2 18">Multi-pass membrane protein</topology>
    </subcellularLocation>
</comment>
<feature type="transmembrane region" description="Helical" evidence="18">
    <location>
        <begin position="317"/>
        <end position="336"/>
    </location>
</feature>
<feature type="transmembrane region" description="Helical" evidence="18">
    <location>
        <begin position="174"/>
        <end position="193"/>
    </location>
</feature>
<evidence type="ECO:0000256" key="10">
    <source>
        <dbReference type="ARBA" id="ARBA00022967"/>
    </source>
</evidence>
<gene>
    <name evidence="20" type="primary">ND2</name>
</gene>
<evidence type="ECO:0000256" key="1">
    <source>
        <dbReference type="ARBA" id="ARBA00003257"/>
    </source>
</evidence>
<evidence type="ECO:0000256" key="7">
    <source>
        <dbReference type="ARBA" id="ARBA00022660"/>
    </source>
</evidence>
<evidence type="ECO:0000256" key="3">
    <source>
        <dbReference type="ARBA" id="ARBA00007012"/>
    </source>
</evidence>
<feature type="transmembrane region" description="Helical" evidence="18">
    <location>
        <begin position="239"/>
        <end position="260"/>
    </location>
</feature>
<dbReference type="InterPro" id="IPR050175">
    <property type="entry name" value="Complex_I_Subunit_2"/>
</dbReference>
<keyword evidence="13 18" id="KW-0520">NAD</keyword>
<dbReference type="GO" id="GO:0008137">
    <property type="term" value="F:NADH dehydrogenase (ubiquinone) activity"/>
    <property type="evidence" value="ECO:0007669"/>
    <property type="project" value="UniProtKB-EC"/>
</dbReference>
<proteinExistence type="inferred from homology"/>
<dbReference type="Pfam" id="PF00361">
    <property type="entry name" value="Proton_antipo_M"/>
    <property type="match status" value="1"/>
</dbReference>
<organism evidence="20">
    <name type="scientific">Pseudolebinthus lunipterus</name>
    <dbReference type="NCBI Taxonomy" id="2681891"/>
    <lineage>
        <taxon>Eukaryota</taxon>
        <taxon>Metazoa</taxon>
        <taxon>Ecdysozoa</taxon>
        <taxon>Arthropoda</taxon>
        <taxon>Hexapoda</taxon>
        <taxon>Insecta</taxon>
        <taxon>Pterygota</taxon>
        <taxon>Neoptera</taxon>
        <taxon>Polyneoptera</taxon>
        <taxon>Orthoptera</taxon>
        <taxon>Ensifera</taxon>
        <taxon>Gryllidea</taxon>
        <taxon>Grylloidea</taxon>
        <taxon>Gryllidae</taxon>
        <taxon>Eneopterinae</taxon>
        <taxon>Pseudolebinthus</taxon>
    </lineage>
</organism>
<dbReference type="AlphaFoldDB" id="A0A650BWK6"/>
<dbReference type="EMBL" id="MN414243">
    <property type="protein sequence ID" value="QGQ61698.1"/>
    <property type="molecule type" value="Genomic_DNA"/>
</dbReference>
<reference evidence="20" key="2">
    <citation type="submission" date="2019-12" db="EMBL/GenBank/DDBJ databases">
        <title>Pseudolebinthus lunipterus sp. nov.: a striking deaf and mute new cricket from Malawi (Orthoptera, Gryllidae, Eneopterinae).</title>
        <authorList>
            <person name="Murphy R.J."/>
            <person name="Guillaume M."/>
        </authorList>
    </citation>
    <scope>NUCLEOTIDE SEQUENCE</scope>
</reference>
<evidence type="ECO:0000256" key="17">
    <source>
        <dbReference type="ARBA" id="ARBA00049551"/>
    </source>
</evidence>
<dbReference type="PRINTS" id="PR01436">
    <property type="entry name" value="NADHDHGNASE2"/>
</dbReference>
<dbReference type="PANTHER" id="PTHR46552">
    <property type="entry name" value="NADH-UBIQUINONE OXIDOREDUCTASE CHAIN 2"/>
    <property type="match status" value="1"/>
</dbReference>
<comment type="similarity">
    <text evidence="3 18">Belongs to the complex I subunit 2 family.</text>
</comment>
<evidence type="ECO:0000256" key="15">
    <source>
        <dbReference type="ARBA" id="ARBA00023128"/>
    </source>
</evidence>
<evidence type="ECO:0000313" key="20">
    <source>
        <dbReference type="EMBL" id="QGQ61698.1"/>
    </source>
</evidence>
<evidence type="ECO:0000256" key="12">
    <source>
        <dbReference type="ARBA" id="ARBA00022989"/>
    </source>
</evidence>
<sequence>MININPSKMLFMMMVIMGTLISIMSNSWPATWIGLEMNLLAFIPLMYTKNNIFSIEASMKYFIIQALASSLLLTTMILHNMTMYMSMNYNMLQMFTSMTLMIKMGAAPFHMWFPMVMEGLSWINCIILMTWQKIAPLTILTYLNLKMMPIYLIILLSVMVGSISGLNQTSMRKIMAYSSINNIGWMLLAMMMSKTLWQFYLIIYSLISITIMFSFMNLSMNSINQLSTSSKTPTMKLTLMMSLLSLGGLPPFLGFLPKWLVIQLSVQQNLTMIILIITMLSLITLFYYIQLSISAFMLNSNQMKWNHNKTIYSSNKIVMLLIISLTSLPLYTLMYINM</sequence>
<keyword evidence="16 18" id="KW-0472">Membrane</keyword>
<evidence type="ECO:0000256" key="6">
    <source>
        <dbReference type="ARBA" id="ARBA00022448"/>
    </source>
</evidence>
<keyword evidence="6" id="KW-0813">Transport</keyword>
<evidence type="ECO:0000259" key="19">
    <source>
        <dbReference type="Pfam" id="PF00361"/>
    </source>
</evidence>
<feature type="domain" description="NADH:quinone oxidoreductase/Mrp antiporter transmembrane" evidence="19">
    <location>
        <begin position="25"/>
        <end position="284"/>
    </location>
</feature>
<evidence type="ECO:0000256" key="9">
    <source>
        <dbReference type="ARBA" id="ARBA00022792"/>
    </source>
</evidence>
<name>A0A650BWK6_9ORTH</name>
<geneLocation type="mitochondrion" evidence="20"/>
<feature type="transmembrane region" description="Helical" evidence="18">
    <location>
        <begin position="272"/>
        <end position="296"/>
    </location>
</feature>
<evidence type="ECO:0000256" key="4">
    <source>
        <dbReference type="ARBA" id="ARBA00012944"/>
    </source>
</evidence>
<keyword evidence="12 18" id="KW-1133">Transmembrane helix</keyword>
<protein>
    <recommendedName>
        <fullName evidence="5 18">NADH-ubiquinone oxidoreductase chain 2</fullName>
        <ecNumber evidence="4 18">7.1.1.2</ecNumber>
    </recommendedName>
</protein>